<dbReference type="EMBL" id="DTHG01000028">
    <property type="protein sequence ID" value="HGW91375.1"/>
    <property type="molecule type" value="Genomic_DNA"/>
</dbReference>
<reference evidence="6" key="1">
    <citation type="journal article" date="2020" name="mSystems">
        <title>Genome- and Community-Level Interaction Insights into Carbon Utilization and Element Cycling Functions of Hydrothermarchaeota in Hydrothermal Sediment.</title>
        <authorList>
            <person name="Zhou Z."/>
            <person name="Liu Y."/>
            <person name="Xu W."/>
            <person name="Pan J."/>
            <person name="Luo Z.H."/>
            <person name="Li M."/>
        </authorList>
    </citation>
    <scope>NUCLEOTIDE SEQUENCE [LARGE SCALE GENOMIC DNA]</scope>
    <source>
        <strain evidence="6">SpSt-780</strain>
    </source>
</reference>
<dbReference type="InterPro" id="IPR001249">
    <property type="entry name" value="AcCoA_biotinCC"/>
</dbReference>
<dbReference type="InterPro" id="IPR000089">
    <property type="entry name" value="Biotin_lipoyl"/>
</dbReference>
<organism evidence="6">
    <name type="scientific">candidate division WOR-3 bacterium</name>
    <dbReference type="NCBI Taxonomy" id="2052148"/>
    <lineage>
        <taxon>Bacteria</taxon>
        <taxon>Bacteria division WOR-3</taxon>
    </lineage>
</organism>
<dbReference type="GO" id="GO:0003989">
    <property type="term" value="F:acetyl-CoA carboxylase activity"/>
    <property type="evidence" value="ECO:0007669"/>
    <property type="project" value="InterPro"/>
</dbReference>
<keyword evidence="2 3" id="KW-0092">Biotin</keyword>
<dbReference type="NCBIfam" id="TIGR00531">
    <property type="entry name" value="BCCP"/>
    <property type="match status" value="1"/>
</dbReference>
<evidence type="ECO:0000259" key="5">
    <source>
        <dbReference type="PROSITE" id="PS50968"/>
    </source>
</evidence>
<dbReference type="PANTHER" id="PTHR45266:SF3">
    <property type="entry name" value="OXALOACETATE DECARBOXYLASE ALPHA CHAIN"/>
    <property type="match status" value="1"/>
</dbReference>
<dbReference type="InterPro" id="IPR011053">
    <property type="entry name" value="Single_hybrid_motif"/>
</dbReference>
<dbReference type="FunFam" id="2.40.50.100:FF:000003">
    <property type="entry name" value="Acetyl-CoA carboxylase biotin carboxyl carrier protein"/>
    <property type="match status" value="1"/>
</dbReference>
<name>A0A7C4U7S9_UNCW3</name>
<comment type="function">
    <text evidence="3">This protein is a component of the acetyl coenzyme A carboxylase complex; first, biotin carboxylase catalyzes the carboxylation of the carrier protein and then the transcarboxylase transfers the carboxyl group to form malonyl-CoA.</text>
</comment>
<dbReference type="AlphaFoldDB" id="A0A7C4U7S9"/>
<keyword evidence="3" id="KW-0275">Fatty acid biosynthesis</keyword>
<feature type="coiled-coil region" evidence="4">
    <location>
        <begin position="54"/>
        <end position="81"/>
    </location>
</feature>
<dbReference type="Gene3D" id="2.40.50.100">
    <property type="match status" value="1"/>
</dbReference>
<dbReference type="PANTHER" id="PTHR45266">
    <property type="entry name" value="OXALOACETATE DECARBOXYLASE ALPHA CHAIN"/>
    <property type="match status" value="1"/>
</dbReference>
<evidence type="ECO:0000313" key="6">
    <source>
        <dbReference type="EMBL" id="HGW91375.1"/>
    </source>
</evidence>
<dbReference type="InterPro" id="IPR050709">
    <property type="entry name" value="Biotin_Carboxyl_Carrier/Decarb"/>
</dbReference>
<evidence type="ECO:0000256" key="4">
    <source>
        <dbReference type="SAM" id="Coils"/>
    </source>
</evidence>
<dbReference type="PROSITE" id="PS50968">
    <property type="entry name" value="BIOTINYL_LIPOYL"/>
    <property type="match status" value="1"/>
</dbReference>
<feature type="domain" description="Lipoyl-binding" evidence="5">
    <location>
        <begin position="78"/>
        <end position="154"/>
    </location>
</feature>
<comment type="caution">
    <text evidence="6">The sequence shown here is derived from an EMBL/GenBank/DDBJ whole genome shotgun (WGS) entry which is preliminary data.</text>
</comment>
<gene>
    <name evidence="6" type="primary">accB</name>
    <name evidence="6" type="ORF">ENV67_02385</name>
</gene>
<keyword evidence="3" id="KW-0444">Lipid biosynthesis</keyword>
<dbReference type="CDD" id="cd06850">
    <property type="entry name" value="biotinyl_domain"/>
    <property type="match status" value="1"/>
</dbReference>
<keyword evidence="3" id="KW-0276">Fatty acid metabolism</keyword>
<proteinExistence type="predicted"/>
<evidence type="ECO:0000256" key="2">
    <source>
        <dbReference type="ARBA" id="ARBA00023267"/>
    </source>
</evidence>
<evidence type="ECO:0000256" key="1">
    <source>
        <dbReference type="ARBA" id="ARBA00017562"/>
    </source>
</evidence>
<dbReference type="Pfam" id="PF00364">
    <property type="entry name" value="Biotin_lipoyl"/>
    <property type="match status" value="1"/>
</dbReference>
<sequence length="157" mass="17949">MKIEFIKKLIELLENSNINEIEIKRFGTHLKIVKTRNQVITTSQEPFINLPVSNTKVIEKKEEVKEEKKEEVKEKKEYISIKSPMVGTFYRAPAPDAPPFVELGDVVKQGQTVCIIEAMKIMNEIKAEVSGKVVEIPVKNEQPVEFGQVLFLLEPLK</sequence>
<dbReference type="PRINTS" id="PR01071">
    <property type="entry name" value="ACOABIOTINCC"/>
</dbReference>
<dbReference type="GO" id="GO:0006633">
    <property type="term" value="P:fatty acid biosynthetic process"/>
    <property type="evidence" value="ECO:0007669"/>
    <property type="project" value="UniProtKB-UniPathway"/>
</dbReference>
<dbReference type="SUPFAM" id="SSF51230">
    <property type="entry name" value="Single hybrid motif"/>
    <property type="match status" value="1"/>
</dbReference>
<dbReference type="GO" id="GO:0009317">
    <property type="term" value="C:acetyl-CoA carboxylase complex"/>
    <property type="evidence" value="ECO:0007669"/>
    <property type="project" value="InterPro"/>
</dbReference>
<evidence type="ECO:0000256" key="3">
    <source>
        <dbReference type="RuleBase" id="RU364072"/>
    </source>
</evidence>
<keyword evidence="4" id="KW-0175">Coiled coil</keyword>
<protein>
    <recommendedName>
        <fullName evidence="1 3">Biotin carboxyl carrier protein of acetyl-CoA carboxylase</fullName>
    </recommendedName>
</protein>
<dbReference type="UniPathway" id="UPA00094"/>
<accession>A0A7C4U7S9</accession>
<keyword evidence="3" id="KW-0443">Lipid metabolism</keyword>
<comment type="pathway">
    <text evidence="3">Lipid metabolism; fatty acid biosynthesis.</text>
</comment>
<dbReference type="NCBIfam" id="NF005457">
    <property type="entry name" value="PRK07051.1"/>
    <property type="match status" value="1"/>
</dbReference>